<dbReference type="OrthoDB" id="926893at2"/>
<dbReference type="InterPro" id="IPR012944">
    <property type="entry name" value="SusD_RagB_dom"/>
</dbReference>
<dbReference type="AlphaFoldDB" id="A0A1V9G6W7"/>
<evidence type="ECO:0000259" key="7">
    <source>
        <dbReference type="Pfam" id="PF14322"/>
    </source>
</evidence>
<protein>
    <recommendedName>
        <fullName evidence="10">Carbohydrate-binding protein SusD</fullName>
    </recommendedName>
</protein>
<dbReference type="SUPFAM" id="SSF48452">
    <property type="entry name" value="TPR-like"/>
    <property type="match status" value="1"/>
</dbReference>
<dbReference type="InterPro" id="IPR011990">
    <property type="entry name" value="TPR-like_helical_dom_sf"/>
</dbReference>
<evidence type="ECO:0008006" key="10">
    <source>
        <dbReference type="Google" id="ProtNLM"/>
    </source>
</evidence>
<dbReference type="STRING" id="1703345.A3860_12550"/>
<keyword evidence="5" id="KW-0998">Cell outer membrane</keyword>
<keyword evidence="9" id="KW-1185">Reference proteome</keyword>
<evidence type="ECO:0000313" key="9">
    <source>
        <dbReference type="Proteomes" id="UP000192796"/>
    </source>
</evidence>
<dbReference type="Gene3D" id="1.25.40.390">
    <property type="match status" value="1"/>
</dbReference>
<reference evidence="8 9" key="1">
    <citation type="submission" date="2016-03" db="EMBL/GenBank/DDBJ databases">
        <title>Niastella vici sp. nov., isolated from farmland soil.</title>
        <authorList>
            <person name="Chen L."/>
            <person name="Wang D."/>
            <person name="Yang S."/>
            <person name="Wang G."/>
        </authorList>
    </citation>
    <scope>NUCLEOTIDE SEQUENCE [LARGE SCALE GENOMIC DNA]</scope>
    <source>
        <strain evidence="8 9">DJ57</strain>
    </source>
</reference>
<comment type="similarity">
    <text evidence="2">Belongs to the SusD family.</text>
</comment>
<keyword evidence="4" id="KW-0472">Membrane</keyword>
<sequence length="514" mass="57741">MNNRSSIYSYTMLLIIIVVVAGSSCKKYIYQGPITSTYEAAFWTSQSSVEQAALAMYGQLRSNLRSGNSYFINGDLASGNFLPNSGQWNLATMKASASPAFNFSYVPYYEDDLQNWSRFYQLIAQANQILQNVPQMNAGLFSNSSVRNNYLGEALFVRAFTYFYMIRIWGDPVYVNRTYNDVDYGKIPPLARTAESVVLDSCITDLKTAASYMKFAGGDAARAVRANKGSVYALLAHIYSWKHQYDSAHFYCQQVMNNGGYSLEPMASYKKIWKGQSSAESIFELSMQYNANDPNFVNQNSWAEATMGFFGTFLKGPVVDNRNSACWLSPDGGFVDQFMDTAVDARYKAIFTHLPASGGDGAGYMLVKYTNFLYQKPDIKTQPYINNNLVLFRLADIILLDAEALAATGDLAGAANDLALTEGRAGISSYQNPTTQYDMLDEVVMERGRELIGEGQWYYDLIRTEQTQQWLEYVGYLGARVTAANKGYYWPLDMGNLFPQDNLLTQNPWWATHK</sequence>
<evidence type="ECO:0000256" key="2">
    <source>
        <dbReference type="ARBA" id="ARBA00006275"/>
    </source>
</evidence>
<proteinExistence type="inferred from homology"/>
<comment type="caution">
    <text evidence="8">The sequence shown here is derived from an EMBL/GenBank/DDBJ whole genome shotgun (WGS) entry which is preliminary data.</text>
</comment>
<keyword evidence="3" id="KW-0732">Signal</keyword>
<evidence type="ECO:0000256" key="4">
    <source>
        <dbReference type="ARBA" id="ARBA00023136"/>
    </source>
</evidence>
<evidence type="ECO:0000259" key="6">
    <source>
        <dbReference type="Pfam" id="PF07980"/>
    </source>
</evidence>
<organism evidence="8 9">
    <name type="scientific">Niastella vici</name>
    <dbReference type="NCBI Taxonomy" id="1703345"/>
    <lineage>
        <taxon>Bacteria</taxon>
        <taxon>Pseudomonadati</taxon>
        <taxon>Bacteroidota</taxon>
        <taxon>Chitinophagia</taxon>
        <taxon>Chitinophagales</taxon>
        <taxon>Chitinophagaceae</taxon>
        <taxon>Niastella</taxon>
    </lineage>
</organism>
<gene>
    <name evidence="8" type="ORF">A3860_12550</name>
</gene>
<evidence type="ECO:0000313" key="8">
    <source>
        <dbReference type="EMBL" id="OQP66327.1"/>
    </source>
</evidence>
<comment type="subcellular location">
    <subcellularLocation>
        <location evidence="1">Cell outer membrane</location>
    </subcellularLocation>
</comment>
<name>A0A1V9G6W7_9BACT</name>
<evidence type="ECO:0000256" key="5">
    <source>
        <dbReference type="ARBA" id="ARBA00023237"/>
    </source>
</evidence>
<feature type="domain" description="RagB/SusD" evidence="6">
    <location>
        <begin position="362"/>
        <end position="510"/>
    </location>
</feature>
<dbReference type="InterPro" id="IPR033985">
    <property type="entry name" value="SusD-like_N"/>
</dbReference>
<dbReference type="PROSITE" id="PS51257">
    <property type="entry name" value="PROKAR_LIPOPROTEIN"/>
    <property type="match status" value="1"/>
</dbReference>
<dbReference type="EMBL" id="LVYD01000002">
    <property type="protein sequence ID" value="OQP66327.1"/>
    <property type="molecule type" value="Genomic_DNA"/>
</dbReference>
<dbReference type="RefSeq" id="WP_081145264.1">
    <property type="nucleotide sequence ID" value="NZ_LVYD01000002.1"/>
</dbReference>
<accession>A0A1V9G6W7</accession>
<dbReference type="Pfam" id="PF14322">
    <property type="entry name" value="SusD-like_3"/>
    <property type="match status" value="1"/>
</dbReference>
<feature type="domain" description="SusD-like N-terminal" evidence="7">
    <location>
        <begin position="100"/>
        <end position="239"/>
    </location>
</feature>
<dbReference type="Proteomes" id="UP000192796">
    <property type="component" value="Unassembled WGS sequence"/>
</dbReference>
<dbReference type="Pfam" id="PF07980">
    <property type="entry name" value="SusD_RagB"/>
    <property type="match status" value="1"/>
</dbReference>
<dbReference type="GO" id="GO:0009279">
    <property type="term" value="C:cell outer membrane"/>
    <property type="evidence" value="ECO:0007669"/>
    <property type="project" value="UniProtKB-SubCell"/>
</dbReference>
<evidence type="ECO:0000256" key="3">
    <source>
        <dbReference type="ARBA" id="ARBA00022729"/>
    </source>
</evidence>
<evidence type="ECO:0000256" key="1">
    <source>
        <dbReference type="ARBA" id="ARBA00004442"/>
    </source>
</evidence>